<gene>
    <name evidence="2" type="ORF">HXX76_001843</name>
</gene>
<dbReference type="Pfam" id="PF13181">
    <property type="entry name" value="TPR_8"/>
    <property type="match status" value="1"/>
</dbReference>
<keyword evidence="1" id="KW-0802">TPR repeat</keyword>
<comment type="caution">
    <text evidence="2">The sequence shown here is derived from an EMBL/GenBank/DDBJ whole genome shotgun (WGS) entry which is preliminary data.</text>
</comment>
<evidence type="ECO:0000313" key="3">
    <source>
        <dbReference type="Proteomes" id="UP000650467"/>
    </source>
</evidence>
<dbReference type="PANTHER" id="PTHR44102:SF5">
    <property type="entry name" value="PROTEIN NPG1"/>
    <property type="match status" value="1"/>
</dbReference>
<feature type="repeat" description="TPR" evidence="1">
    <location>
        <begin position="325"/>
        <end position="358"/>
    </location>
</feature>
<proteinExistence type="predicted"/>
<reference evidence="2" key="1">
    <citation type="journal article" date="2020" name="bioRxiv">
        <title>Comparative genomics of Chlamydomonas.</title>
        <authorList>
            <person name="Craig R.J."/>
            <person name="Hasan A.R."/>
            <person name="Ness R.W."/>
            <person name="Keightley P.D."/>
        </authorList>
    </citation>
    <scope>NUCLEOTIDE SEQUENCE</scope>
    <source>
        <strain evidence="2">SAG 7.73</strain>
    </source>
</reference>
<dbReference type="PROSITE" id="PS50005">
    <property type="entry name" value="TPR"/>
    <property type="match status" value="2"/>
</dbReference>
<protein>
    <submittedName>
        <fullName evidence="2">Uncharacterized protein</fullName>
    </submittedName>
</protein>
<dbReference type="InterPro" id="IPR011990">
    <property type="entry name" value="TPR-like_helical_dom_sf"/>
</dbReference>
<sequence>MLAEARSKPNGADAWLGVAQAALANGDPERCKVLLTSWLEQDPHNVAFNVLLSKSLQQAGTPEALDTSVAAARSAAKAATGGDAFTATVQLAVALGARARVHVRQQLDRQKDRAEAVQLLSTLFDSGAAAAAGAGPVALAGARYSLAVLQAEEGHAAAAMASARAALQDAQAASGASGAPAVTALCLVLVSVLLSSRRQFRLAASVLTAAPTAASLSMPTAPARPLWSDCLVLRLRSRLLSAQDDTPAAIGALAQAKKLLAGWATAAGGGSAASGGTPAGFNLDRLNGELAKVWGELGAALARAGQRPEAMAAVDHALALAPWSAASRTALGAVYEALGQAGAAEAAYNDALALDPTCAAALLRQGSLHARRGSRPDLAVARDLLAEALRYEPAAAAGWYGLGRVATALGHGSEAEAHLLTAVQLAGAAPLLPYAELPLAPP</sequence>
<dbReference type="InterPro" id="IPR019734">
    <property type="entry name" value="TPR_rpt"/>
</dbReference>
<dbReference type="OrthoDB" id="545197at2759"/>
<name>A0A835TQJ0_CHLIN</name>
<evidence type="ECO:0000256" key="1">
    <source>
        <dbReference type="PROSITE-ProRule" id="PRU00339"/>
    </source>
</evidence>
<dbReference type="PANTHER" id="PTHR44102">
    <property type="entry name" value="PROTEIN NPG1"/>
    <property type="match status" value="1"/>
</dbReference>
<accession>A0A835TQJ0</accession>
<dbReference type="EMBL" id="JAEHOC010000003">
    <property type="protein sequence ID" value="KAG2443490.1"/>
    <property type="molecule type" value="Genomic_DNA"/>
</dbReference>
<dbReference type="SMART" id="SM00028">
    <property type="entry name" value="TPR"/>
    <property type="match status" value="4"/>
</dbReference>
<organism evidence="2 3">
    <name type="scientific">Chlamydomonas incerta</name>
    <dbReference type="NCBI Taxonomy" id="51695"/>
    <lineage>
        <taxon>Eukaryota</taxon>
        <taxon>Viridiplantae</taxon>
        <taxon>Chlorophyta</taxon>
        <taxon>core chlorophytes</taxon>
        <taxon>Chlorophyceae</taxon>
        <taxon>CS clade</taxon>
        <taxon>Chlamydomonadales</taxon>
        <taxon>Chlamydomonadaceae</taxon>
        <taxon>Chlamydomonas</taxon>
    </lineage>
</organism>
<dbReference type="Proteomes" id="UP000650467">
    <property type="component" value="Unassembled WGS sequence"/>
</dbReference>
<dbReference type="InterPro" id="IPR043376">
    <property type="entry name" value="NPG1-like"/>
</dbReference>
<dbReference type="Gene3D" id="1.25.40.10">
    <property type="entry name" value="Tetratricopeptide repeat domain"/>
    <property type="match status" value="3"/>
</dbReference>
<dbReference type="AlphaFoldDB" id="A0A835TQJ0"/>
<keyword evidence="3" id="KW-1185">Reference proteome</keyword>
<feature type="repeat" description="TPR" evidence="1">
    <location>
        <begin position="291"/>
        <end position="324"/>
    </location>
</feature>
<dbReference type="SUPFAM" id="SSF48452">
    <property type="entry name" value="TPR-like"/>
    <property type="match status" value="1"/>
</dbReference>
<evidence type="ECO:0000313" key="2">
    <source>
        <dbReference type="EMBL" id="KAG2443490.1"/>
    </source>
</evidence>